<feature type="compositionally biased region" description="Acidic residues" evidence="6">
    <location>
        <begin position="50"/>
        <end position="60"/>
    </location>
</feature>
<keyword evidence="4 5" id="KW-0963">Cytoplasm</keyword>
<dbReference type="InterPro" id="IPR053924">
    <property type="entry name" value="RecX_HTH_2nd"/>
</dbReference>
<proteinExistence type="inferred from homology"/>
<dbReference type="PANTHER" id="PTHR33602">
    <property type="entry name" value="REGULATORY PROTEIN RECX FAMILY PROTEIN"/>
    <property type="match status" value="1"/>
</dbReference>
<dbReference type="PANTHER" id="PTHR33602:SF1">
    <property type="entry name" value="REGULATORY PROTEIN RECX FAMILY PROTEIN"/>
    <property type="match status" value="1"/>
</dbReference>
<feature type="region of interest" description="Disordered" evidence="6">
    <location>
        <begin position="1"/>
        <end position="130"/>
    </location>
</feature>
<reference evidence="9 10" key="1">
    <citation type="submission" date="2017-02" db="EMBL/GenBank/DDBJ databases">
        <authorList>
            <person name="Peterson S.W."/>
        </authorList>
    </citation>
    <scope>NUCLEOTIDE SEQUENCE [LARGE SCALE GENOMIC DNA]</scope>
    <source>
        <strain evidence="9 10">2B3F</strain>
    </source>
</reference>
<dbReference type="InterPro" id="IPR036388">
    <property type="entry name" value="WH-like_DNA-bd_sf"/>
</dbReference>
<dbReference type="RefSeq" id="WP_087133758.1">
    <property type="nucleotide sequence ID" value="NZ_FUKP01000027.1"/>
</dbReference>
<evidence type="ECO:0000256" key="1">
    <source>
        <dbReference type="ARBA" id="ARBA00004496"/>
    </source>
</evidence>
<dbReference type="InterPro" id="IPR053926">
    <property type="entry name" value="RecX_HTH_1st"/>
</dbReference>
<dbReference type="Pfam" id="PF21982">
    <property type="entry name" value="RecX_HTH1"/>
    <property type="match status" value="1"/>
</dbReference>
<dbReference type="GO" id="GO:0006282">
    <property type="term" value="P:regulation of DNA repair"/>
    <property type="evidence" value="ECO:0007669"/>
    <property type="project" value="UniProtKB-UniRule"/>
</dbReference>
<sequence>MSERRGRGKPQGDPSWGDAIWIEAPSVKAARERDARRGETGDETTAADTECLEEDLPDGVDPDRLAAARARSAARRVRAQAEREHVVGSGLPEPRRSRRRTSAEAGGGPRGRGSGSRREPAPLPSDPDELRELARTIALRHLTGAPRSRHQLEERLADRGIPEEVGAEVLDRMEAVRLVDDAAFAETLVRSRHRGRGLARSALRRELKEKGVDVETAEEALEAVTGEDERAAAAEIVAKKIRTRPVPTGPDPESRAERDRHVRRLVAMLGRKGYAPGLAFSVVRDAIDAQDG</sequence>
<feature type="region of interest" description="Disordered" evidence="6">
    <location>
        <begin position="241"/>
        <end position="260"/>
    </location>
</feature>
<organism evidence="9 10">
    <name type="scientific">Micrococcus lylae</name>
    <dbReference type="NCBI Taxonomy" id="1273"/>
    <lineage>
        <taxon>Bacteria</taxon>
        <taxon>Bacillati</taxon>
        <taxon>Actinomycetota</taxon>
        <taxon>Actinomycetes</taxon>
        <taxon>Micrococcales</taxon>
        <taxon>Micrococcaceae</taxon>
        <taxon>Micrococcus</taxon>
    </lineage>
</organism>
<dbReference type="HAMAP" id="MF_01114">
    <property type="entry name" value="RecX"/>
    <property type="match status" value="1"/>
</dbReference>
<evidence type="ECO:0000256" key="2">
    <source>
        <dbReference type="ARBA" id="ARBA00009695"/>
    </source>
</evidence>
<comment type="function">
    <text evidence="5">Modulates RecA activity.</text>
</comment>
<evidence type="ECO:0000256" key="6">
    <source>
        <dbReference type="SAM" id="MobiDB-lite"/>
    </source>
</evidence>
<evidence type="ECO:0000259" key="7">
    <source>
        <dbReference type="Pfam" id="PF02631"/>
    </source>
</evidence>
<feature type="domain" description="RecX first three-helical" evidence="8">
    <location>
        <begin position="134"/>
        <end position="173"/>
    </location>
</feature>
<dbReference type="Proteomes" id="UP000196230">
    <property type="component" value="Unassembled WGS sequence"/>
</dbReference>
<protein>
    <recommendedName>
        <fullName evidence="3 5">Regulatory protein RecX</fullName>
    </recommendedName>
</protein>
<comment type="subcellular location">
    <subcellularLocation>
        <location evidence="1 5">Cytoplasm</location>
    </subcellularLocation>
</comment>
<dbReference type="GO" id="GO:0005737">
    <property type="term" value="C:cytoplasm"/>
    <property type="evidence" value="ECO:0007669"/>
    <property type="project" value="UniProtKB-SubCell"/>
</dbReference>
<evidence type="ECO:0000313" key="10">
    <source>
        <dbReference type="Proteomes" id="UP000196230"/>
    </source>
</evidence>
<feature type="compositionally biased region" description="Gly residues" evidence="6">
    <location>
        <begin position="105"/>
        <end position="114"/>
    </location>
</feature>
<evidence type="ECO:0000259" key="8">
    <source>
        <dbReference type="Pfam" id="PF21982"/>
    </source>
</evidence>
<dbReference type="Gene3D" id="1.10.10.10">
    <property type="entry name" value="Winged helix-like DNA-binding domain superfamily/Winged helix DNA-binding domain"/>
    <property type="match status" value="1"/>
</dbReference>
<comment type="similarity">
    <text evidence="2 5">Belongs to the RecX family.</text>
</comment>
<evidence type="ECO:0000256" key="5">
    <source>
        <dbReference type="HAMAP-Rule" id="MF_01114"/>
    </source>
</evidence>
<evidence type="ECO:0000256" key="3">
    <source>
        <dbReference type="ARBA" id="ARBA00018111"/>
    </source>
</evidence>
<feature type="compositionally biased region" description="Basic and acidic residues" evidence="6">
    <location>
        <begin position="29"/>
        <end position="40"/>
    </location>
</feature>
<name>A0A1R4IUC4_9MICC</name>
<accession>A0A1R4IUC4</accession>
<evidence type="ECO:0000313" key="9">
    <source>
        <dbReference type="EMBL" id="SJN22933.1"/>
    </source>
</evidence>
<evidence type="ECO:0000256" key="4">
    <source>
        <dbReference type="ARBA" id="ARBA00022490"/>
    </source>
</evidence>
<feature type="domain" description="RecX second three-helical" evidence="7">
    <location>
        <begin position="180"/>
        <end position="221"/>
    </location>
</feature>
<dbReference type="InterPro" id="IPR003783">
    <property type="entry name" value="Regulatory_RecX"/>
</dbReference>
<dbReference type="Pfam" id="PF02631">
    <property type="entry name" value="RecX_HTH2"/>
    <property type="match status" value="1"/>
</dbReference>
<gene>
    <name evidence="5" type="primary">recX</name>
    <name evidence="9" type="ORF">FM125_04365</name>
</gene>
<dbReference type="EMBL" id="FUKP01000027">
    <property type="protein sequence ID" value="SJN22933.1"/>
    <property type="molecule type" value="Genomic_DNA"/>
</dbReference>
<dbReference type="AlphaFoldDB" id="A0A1R4IUC4"/>